<dbReference type="PRINTS" id="PR00455">
    <property type="entry name" value="HTHTETR"/>
</dbReference>
<evidence type="ECO:0000313" key="6">
    <source>
        <dbReference type="EMBL" id="GAA0951600.1"/>
    </source>
</evidence>
<keyword evidence="7" id="KW-1185">Reference proteome</keyword>
<dbReference type="Proteomes" id="UP001501578">
    <property type="component" value="Unassembled WGS sequence"/>
</dbReference>
<accession>A0ABP4BLR5</accession>
<dbReference type="PANTHER" id="PTHR30055">
    <property type="entry name" value="HTH-TYPE TRANSCRIPTIONAL REGULATOR RUTR"/>
    <property type="match status" value="1"/>
</dbReference>
<evidence type="ECO:0000256" key="4">
    <source>
        <dbReference type="PROSITE-ProRule" id="PRU00335"/>
    </source>
</evidence>
<keyword evidence="1" id="KW-0805">Transcription regulation</keyword>
<dbReference type="InterPro" id="IPR001647">
    <property type="entry name" value="HTH_TetR"/>
</dbReference>
<dbReference type="PROSITE" id="PS50977">
    <property type="entry name" value="HTH_TETR_2"/>
    <property type="match status" value="1"/>
</dbReference>
<dbReference type="InterPro" id="IPR009057">
    <property type="entry name" value="Homeodomain-like_sf"/>
</dbReference>
<dbReference type="Pfam" id="PF00440">
    <property type="entry name" value="TetR_N"/>
    <property type="match status" value="1"/>
</dbReference>
<name>A0ABP4BLR5_9ACTN</name>
<dbReference type="PANTHER" id="PTHR30055:SF234">
    <property type="entry name" value="HTH-TYPE TRANSCRIPTIONAL REGULATOR BETI"/>
    <property type="match status" value="1"/>
</dbReference>
<evidence type="ECO:0000313" key="7">
    <source>
        <dbReference type="Proteomes" id="UP001501578"/>
    </source>
</evidence>
<evidence type="ECO:0000256" key="2">
    <source>
        <dbReference type="ARBA" id="ARBA00023125"/>
    </source>
</evidence>
<keyword evidence="3" id="KW-0804">Transcription</keyword>
<reference evidence="7" key="1">
    <citation type="journal article" date="2019" name="Int. J. Syst. Evol. Microbiol.">
        <title>The Global Catalogue of Microorganisms (GCM) 10K type strain sequencing project: providing services to taxonomists for standard genome sequencing and annotation.</title>
        <authorList>
            <consortium name="The Broad Institute Genomics Platform"/>
            <consortium name="The Broad Institute Genome Sequencing Center for Infectious Disease"/>
            <person name="Wu L."/>
            <person name="Ma J."/>
        </authorList>
    </citation>
    <scope>NUCLEOTIDE SEQUENCE [LARGE SCALE GENOMIC DNA]</scope>
    <source>
        <strain evidence="7">JCM 11136</strain>
    </source>
</reference>
<dbReference type="RefSeq" id="WP_343954838.1">
    <property type="nucleotide sequence ID" value="NZ_BAAAHQ010000050.1"/>
</dbReference>
<dbReference type="SUPFAM" id="SSF46689">
    <property type="entry name" value="Homeodomain-like"/>
    <property type="match status" value="1"/>
</dbReference>
<feature type="domain" description="HTH tetR-type" evidence="5">
    <location>
        <begin position="4"/>
        <end position="64"/>
    </location>
</feature>
<comment type="caution">
    <text evidence="6">The sequence shown here is derived from an EMBL/GenBank/DDBJ whole genome shotgun (WGS) entry which is preliminary data.</text>
</comment>
<dbReference type="Gene3D" id="1.10.357.10">
    <property type="entry name" value="Tetracycline Repressor, domain 2"/>
    <property type="match status" value="1"/>
</dbReference>
<feature type="DNA-binding region" description="H-T-H motif" evidence="4">
    <location>
        <begin position="27"/>
        <end position="46"/>
    </location>
</feature>
<proteinExistence type="predicted"/>
<organism evidence="6 7">
    <name type="scientific">Nonomuraea longicatena</name>
    <dbReference type="NCBI Taxonomy" id="83682"/>
    <lineage>
        <taxon>Bacteria</taxon>
        <taxon>Bacillati</taxon>
        <taxon>Actinomycetota</taxon>
        <taxon>Actinomycetes</taxon>
        <taxon>Streptosporangiales</taxon>
        <taxon>Streptosporangiaceae</taxon>
        <taxon>Nonomuraea</taxon>
    </lineage>
</organism>
<evidence type="ECO:0000256" key="1">
    <source>
        <dbReference type="ARBA" id="ARBA00023015"/>
    </source>
</evidence>
<evidence type="ECO:0000256" key="3">
    <source>
        <dbReference type="ARBA" id="ARBA00023163"/>
    </source>
</evidence>
<dbReference type="InterPro" id="IPR050109">
    <property type="entry name" value="HTH-type_TetR-like_transc_reg"/>
</dbReference>
<protein>
    <recommendedName>
        <fullName evidence="5">HTH tetR-type domain-containing protein</fullName>
    </recommendedName>
</protein>
<keyword evidence="2 4" id="KW-0238">DNA-binding</keyword>
<dbReference type="EMBL" id="BAAAHQ010000050">
    <property type="protein sequence ID" value="GAA0951600.1"/>
    <property type="molecule type" value="Genomic_DNA"/>
</dbReference>
<gene>
    <name evidence="6" type="ORF">GCM10009560_72520</name>
</gene>
<sequence>MADEQIRQRILDAAGECLLHAGPTARIHHLIAERAGVSRPTLYKHLGDQKAIIEALLHRELDRFLACARTDLTHGGSPRERFVDMVVYAVGYARRHTLLQKILREQPQIVLPWLTTNAATAFEHVLAFMTPHLEAEPGGADQKLALEWQARLAISLFITPSPTTRLDDPGQLRRHLSALFDLGHAPAPA</sequence>
<evidence type="ECO:0000259" key="5">
    <source>
        <dbReference type="PROSITE" id="PS50977"/>
    </source>
</evidence>